<evidence type="ECO:0000256" key="5">
    <source>
        <dbReference type="ARBA" id="ARBA00022837"/>
    </source>
</evidence>
<dbReference type="GeneID" id="111250537"/>
<dbReference type="InterPro" id="IPR011992">
    <property type="entry name" value="EF-hand-dom_pair"/>
</dbReference>
<dbReference type="Gene3D" id="1.10.238.10">
    <property type="entry name" value="EF-hand"/>
    <property type="match status" value="1"/>
</dbReference>
<dbReference type="Proteomes" id="UP000594260">
    <property type="component" value="Unplaced"/>
</dbReference>
<dbReference type="SUPFAM" id="SSF47473">
    <property type="entry name" value="EF-hand"/>
    <property type="match status" value="1"/>
</dbReference>
<name>A0A7M7K4Y9_VARDE</name>
<reference evidence="8" key="1">
    <citation type="submission" date="2021-01" db="UniProtKB">
        <authorList>
            <consortium name="EnsemblMetazoa"/>
        </authorList>
    </citation>
    <scope>IDENTIFICATION</scope>
</reference>
<sequence>MSKSAATTSTSRTRVSCRGSTKPKNESDRTPCAVPPVAQLRPFNSASVRVKARSGPSIRRIDRRPLTVISSLASSLSRDSSKTLPPRTTNVRHVAIPKIVEEHFKQIDANSSGRISRSELHGAMKNITGTEFNKETIILLFGMFDTDDTGGLDLVEFNHLYDFMNEQMMTFWRLDARKQGYIIYQELMKALSMLGYRVDGHCVRVLTRKFGRTARFLELDSFIRICCLLRKLTEAFKRKDRRRKGVLTLTYYDVMHMSLSACF</sequence>
<evidence type="ECO:0000256" key="6">
    <source>
        <dbReference type="SAM" id="MobiDB-lite"/>
    </source>
</evidence>
<dbReference type="GO" id="GO:0005509">
    <property type="term" value="F:calcium ion binding"/>
    <property type="evidence" value="ECO:0007669"/>
    <property type="project" value="InterPro"/>
</dbReference>
<dbReference type="OrthoDB" id="186625at2759"/>
<comment type="subcellular location">
    <subcellularLocation>
        <location evidence="1">Cytoplasm</location>
    </subcellularLocation>
</comment>
<dbReference type="Pfam" id="PF13499">
    <property type="entry name" value="EF-hand_7"/>
    <property type="match status" value="1"/>
</dbReference>
<keyword evidence="3" id="KW-0479">Metal-binding</keyword>
<accession>A0A7M7K4Y9</accession>
<evidence type="ECO:0000256" key="4">
    <source>
        <dbReference type="ARBA" id="ARBA00022737"/>
    </source>
</evidence>
<dbReference type="AlphaFoldDB" id="A0A7M7K4Y9"/>
<feature type="region of interest" description="Disordered" evidence="6">
    <location>
        <begin position="1"/>
        <end position="36"/>
    </location>
</feature>
<evidence type="ECO:0000256" key="3">
    <source>
        <dbReference type="ARBA" id="ARBA00022723"/>
    </source>
</evidence>
<keyword evidence="9" id="KW-1185">Reference proteome</keyword>
<dbReference type="PROSITE" id="PS50222">
    <property type="entry name" value="EF_HAND_2"/>
    <property type="match status" value="1"/>
</dbReference>
<dbReference type="SMART" id="SM00054">
    <property type="entry name" value="EFh"/>
    <property type="match status" value="1"/>
</dbReference>
<evidence type="ECO:0000313" key="9">
    <source>
        <dbReference type="Proteomes" id="UP000594260"/>
    </source>
</evidence>
<feature type="compositionally biased region" description="Low complexity" evidence="6">
    <location>
        <begin position="1"/>
        <end position="20"/>
    </location>
</feature>
<dbReference type="InterPro" id="IPR002048">
    <property type="entry name" value="EF_hand_dom"/>
</dbReference>
<evidence type="ECO:0000313" key="8">
    <source>
        <dbReference type="EnsemblMetazoa" id="XP_022661711"/>
    </source>
</evidence>
<dbReference type="GO" id="GO:0005737">
    <property type="term" value="C:cytoplasm"/>
    <property type="evidence" value="ECO:0007669"/>
    <property type="project" value="UniProtKB-SubCell"/>
</dbReference>
<dbReference type="RefSeq" id="XP_022661711.1">
    <property type="nucleotide sequence ID" value="XM_022805976.1"/>
</dbReference>
<dbReference type="InterPro" id="IPR018247">
    <property type="entry name" value="EF_Hand_1_Ca_BS"/>
</dbReference>
<dbReference type="PANTHER" id="PTHR46212">
    <property type="entry name" value="PEFLIN"/>
    <property type="match status" value="1"/>
</dbReference>
<dbReference type="InParanoid" id="A0A7M7K4Y9"/>
<evidence type="ECO:0000256" key="2">
    <source>
        <dbReference type="ARBA" id="ARBA00022490"/>
    </source>
</evidence>
<evidence type="ECO:0000259" key="7">
    <source>
        <dbReference type="PROSITE" id="PS50222"/>
    </source>
</evidence>
<keyword evidence="4" id="KW-0677">Repeat</keyword>
<protein>
    <recommendedName>
        <fullName evidence="7">EF-hand domain-containing protein</fullName>
    </recommendedName>
</protein>
<dbReference type="GO" id="GO:0048306">
    <property type="term" value="F:calcium-dependent protein binding"/>
    <property type="evidence" value="ECO:0007669"/>
    <property type="project" value="UniProtKB-ARBA"/>
</dbReference>
<dbReference type="PROSITE" id="PS00018">
    <property type="entry name" value="EF_HAND_1"/>
    <property type="match status" value="1"/>
</dbReference>
<proteinExistence type="predicted"/>
<organism evidence="8 9">
    <name type="scientific">Varroa destructor</name>
    <name type="common">Honeybee mite</name>
    <dbReference type="NCBI Taxonomy" id="109461"/>
    <lineage>
        <taxon>Eukaryota</taxon>
        <taxon>Metazoa</taxon>
        <taxon>Ecdysozoa</taxon>
        <taxon>Arthropoda</taxon>
        <taxon>Chelicerata</taxon>
        <taxon>Arachnida</taxon>
        <taxon>Acari</taxon>
        <taxon>Parasitiformes</taxon>
        <taxon>Mesostigmata</taxon>
        <taxon>Gamasina</taxon>
        <taxon>Dermanyssoidea</taxon>
        <taxon>Varroidae</taxon>
        <taxon>Varroa</taxon>
    </lineage>
</organism>
<keyword evidence="5" id="KW-0106">Calcium</keyword>
<dbReference type="InterPro" id="IPR051426">
    <property type="entry name" value="Peflin/Sorcin_CaBP"/>
</dbReference>
<evidence type="ECO:0000256" key="1">
    <source>
        <dbReference type="ARBA" id="ARBA00004496"/>
    </source>
</evidence>
<keyword evidence="2" id="KW-0963">Cytoplasm</keyword>
<dbReference type="EnsemblMetazoa" id="XM_022805976">
    <property type="protein sequence ID" value="XP_022661711"/>
    <property type="gene ID" value="LOC111250537"/>
</dbReference>
<dbReference type="KEGG" id="vde:111250537"/>
<dbReference type="PANTHER" id="PTHR46212:SF3">
    <property type="entry name" value="GH27120P"/>
    <property type="match status" value="1"/>
</dbReference>
<feature type="domain" description="EF-hand" evidence="7">
    <location>
        <begin position="95"/>
        <end position="130"/>
    </location>
</feature>